<dbReference type="AlphaFoldDB" id="A0A951QD99"/>
<dbReference type="PANTHER" id="PTHR10229:SF0">
    <property type="entry name" value="GTP-BINDING PROTEIN 6-RELATED"/>
    <property type="match status" value="1"/>
</dbReference>
<evidence type="ECO:0000313" key="9">
    <source>
        <dbReference type="EMBL" id="MBW4659625.1"/>
    </source>
</evidence>
<dbReference type="FunFam" id="3.40.50.11060:FF:000001">
    <property type="entry name" value="GTPase HflX"/>
    <property type="match status" value="1"/>
</dbReference>
<keyword evidence="2" id="KW-0479">Metal-binding</keyword>
<evidence type="ECO:0000256" key="4">
    <source>
        <dbReference type="ARBA" id="ARBA00022842"/>
    </source>
</evidence>
<dbReference type="Proteomes" id="UP000757435">
    <property type="component" value="Unassembled WGS sequence"/>
</dbReference>
<keyword evidence="4" id="KW-0460">Magnesium</keyword>
<dbReference type="Pfam" id="PF13167">
    <property type="entry name" value="GTP-bdg_N"/>
    <property type="match status" value="1"/>
</dbReference>
<dbReference type="Pfam" id="PF16360">
    <property type="entry name" value="GTP-bdg_M"/>
    <property type="match status" value="1"/>
</dbReference>
<dbReference type="PANTHER" id="PTHR10229">
    <property type="entry name" value="GTP-BINDING PROTEIN HFLX"/>
    <property type="match status" value="1"/>
</dbReference>
<dbReference type="Gene3D" id="3.40.50.300">
    <property type="entry name" value="P-loop containing nucleotide triphosphate hydrolases"/>
    <property type="match status" value="1"/>
</dbReference>
<proteinExistence type="inferred from homology"/>
<dbReference type="GO" id="GO:0003924">
    <property type="term" value="F:GTPase activity"/>
    <property type="evidence" value="ECO:0007669"/>
    <property type="project" value="UniProtKB-UniRule"/>
</dbReference>
<dbReference type="PROSITE" id="PS51705">
    <property type="entry name" value="G_HFLX"/>
    <property type="match status" value="1"/>
</dbReference>
<keyword evidence="3 6" id="KW-0547">Nucleotide-binding</keyword>
<evidence type="ECO:0000256" key="1">
    <source>
        <dbReference type="ARBA" id="ARBA00022490"/>
    </source>
</evidence>
<evidence type="ECO:0000256" key="6">
    <source>
        <dbReference type="HAMAP-Rule" id="MF_00900"/>
    </source>
</evidence>
<evidence type="ECO:0000256" key="3">
    <source>
        <dbReference type="ARBA" id="ARBA00022741"/>
    </source>
</evidence>
<sequence length="564" mass="62532">MSIETIYGQLQGLKPNQLKQLQRLYHQRLPGDCLTTPEFAQRLAAVSTEIAQPLCTYINRRGQVIRVGVGTVRQTQIPPSELPRYGAERLSGIRCVATQLKMEAPSESTLTAMALQRLDALVMLTLSGGGFERRGGGATGYVKEAYLAHLVPHPEAHWTVSPSLSLDVLTQQDFLALTEGLEEEFRREFVAQQVDVDRDRVLLVGLMTDRVSSQRFQDGLTEVTRLVETAGGEVLQVLRQKRSQPHPQTVVGEGKVQEIALSAQTVGANLVVFDRDLSPSQVRNLELQIGIRVVDRTEVILDIFAQRAQSGAGKLQVELAQLEYALPRLSGRGRSMSRQGGGIGTRGPGETKLETERRAIQRRITRLQQEVNQLQAHRSRMRQQRQHEEVPSIAIVGYTNAGKSTLLNALTNAEVYIADQLFATLDPTTRRLNVNHPKTQEKLTIILTDTVGFIHDLPPSLVDAFRATLEEVTEADALLHVVDLSHPAWQSQIRSVMKILSEMPITPGPALLAFNKIDQVDSDTLAFAQEEFPQAIFISAGERLGLETLRQRLVGLIDYAIAPR</sequence>
<evidence type="ECO:0000256" key="5">
    <source>
        <dbReference type="ARBA" id="ARBA00023134"/>
    </source>
</evidence>
<evidence type="ECO:0000256" key="2">
    <source>
        <dbReference type="ARBA" id="ARBA00022723"/>
    </source>
</evidence>
<dbReference type="Gene3D" id="3.40.50.11060">
    <property type="entry name" value="GTPase HflX, N-terminal domain"/>
    <property type="match status" value="1"/>
</dbReference>
<gene>
    <name evidence="6 9" type="primary">hflX</name>
    <name evidence="9" type="ORF">KME15_13195</name>
</gene>
<dbReference type="EMBL" id="JAHHHD010000013">
    <property type="protein sequence ID" value="MBW4659625.1"/>
    <property type="molecule type" value="Genomic_DNA"/>
</dbReference>
<dbReference type="InterPro" id="IPR030394">
    <property type="entry name" value="G_HFLX_dom"/>
</dbReference>
<dbReference type="NCBIfam" id="TIGR03156">
    <property type="entry name" value="GTP_HflX"/>
    <property type="match status" value="1"/>
</dbReference>
<accession>A0A951QD99</accession>
<dbReference type="PRINTS" id="PR00326">
    <property type="entry name" value="GTP1OBG"/>
</dbReference>
<dbReference type="GO" id="GO:0046872">
    <property type="term" value="F:metal ion binding"/>
    <property type="evidence" value="ECO:0007669"/>
    <property type="project" value="UniProtKB-KW"/>
</dbReference>
<keyword evidence="1 6" id="KW-0963">Cytoplasm</keyword>
<dbReference type="InterPro" id="IPR016496">
    <property type="entry name" value="GTPase_HflX"/>
</dbReference>
<dbReference type="InterPro" id="IPR025121">
    <property type="entry name" value="GTPase_HflX_N"/>
</dbReference>
<comment type="function">
    <text evidence="6">GTPase that associates with the 50S ribosomal subunit and may have a role during protein synthesis or ribosome biogenesis.</text>
</comment>
<dbReference type="HAMAP" id="MF_00900">
    <property type="entry name" value="GTPase_HflX"/>
    <property type="match status" value="1"/>
</dbReference>
<comment type="similarity">
    <text evidence="6">Belongs to the TRAFAC class OBG-HflX-like GTPase superfamily. HflX GTPase family.</text>
</comment>
<protein>
    <recommendedName>
        <fullName evidence="6">GTPase HflX</fullName>
    </recommendedName>
    <alternativeName>
        <fullName evidence="6">GTP-binding protein HflX</fullName>
    </alternativeName>
</protein>
<dbReference type="GO" id="GO:0005737">
    <property type="term" value="C:cytoplasm"/>
    <property type="evidence" value="ECO:0007669"/>
    <property type="project" value="UniProtKB-SubCell"/>
</dbReference>
<evidence type="ECO:0000259" key="8">
    <source>
        <dbReference type="PROSITE" id="PS51705"/>
    </source>
</evidence>
<organism evidence="9 10">
    <name type="scientific">Drouetiella hepatica Uher 2000/2452</name>
    <dbReference type="NCBI Taxonomy" id="904376"/>
    <lineage>
        <taxon>Bacteria</taxon>
        <taxon>Bacillati</taxon>
        <taxon>Cyanobacteriota</taxon>
        <taxon>Cyanophyceae</taxon>
        <taxon>Oculatellales</taxon>
        <taxon>Oculatellaceae</taxon>
        <taxon>Drouetiella</taxon>
    </lineage>
</organism>
<dbReference type="SUPFAM" id="SSF52540">
    <property type="entry name" value="P-loop containing nucleoside triphosphate hydrolases"/>
    <property type="match status" value="1"/>
</dbReference>
<evidence type="ECO:0000313" key="10">
    <source>
        <dbReference type="Proteomes" id="UP000757435"/>
    </source>
</evidence>
<keyword evidence="5 6" id="KW-0342">GTP-binding</keyword>
<dbReference type="Pfam" id="PF01926">
    <property type="entry name" value="MMR_HSR1"/>
    <property type="match status" value="1"/>
</dbReference>
<dbReference type="InterPro" id="IPR027417">
    <property type="entry name" value="P-loop_NTPase"/>
</dbReference>
<dbReference type="InterPro" id="IPR006073">
    <property type="entry name" value="GTP-bd"/>
</dbReference>
<comment type="subunit">
    <text evidence="6">Monomer. Associates with the 50S ribosomal subunit.</text>
</comment>
<dbReference type="CDD" id="cd01878">
    <property type="entry name" value="HflX"/>
    <property type="match status" value="1"/>
</dbReference>
<dbReference type="InterPro" id="IPR042108">
    <property type="entry name" value="GTPase_HflX_N_sf"/>
</dbReference>
<feature type="domain" description="Hflx-type G" evidence="8">
    <location>
        <begin position="391"/>
        <end position="561"/>
    </location>
</feature>
<evidence type="ECO:0000256" key="7">
    <source>
        <dbReference type="SAM" id="MobiDB-lite"/>
    </source>
</evidence>
<dbReference type="GO" id="GO:0005525">
    <property type="term" value="F:GTP binding"/>
    <property type="evidence" value="ECO:0007669"/>
    <property type="project" value="UniProtKB-UniRule"/>
</dbReference>
<reference evidence="9" key="1">
    <citation type="submission" date="2021-05" db="EMBL/GenBank/DDBJ databases">
        <authorList>
            <person name="Pietrasiak N."/>
            <person name="Ward R."/>
            <person name="Stajich J.E."/>
            <person name="Kurbessoian T."/>
        </authorList>
    </citation>
    <scope>NUCLEOTIDE SEQUENCE</scope>
    <source>
        <strain evidence="9">UHER 2000/2452</strain>
    </source>
</reference>
<comment type="caution">
    <text evidence="9">The sequence shown here is derived from an EMBL/GenBank/DDBJ whole genome shotgun (WGS) entry which is preliminary data.</text>
</comment>
<feature type="region of interest" description="Disordered" evidence="7">
    <location>
        <begin position="331"/>
        <end position="352"/>
    </location>
</feature>
<dbReference type="InterPro" id="IPR032305">
    <property type="entry name" value="GTP-bd_M"/>
</dbReference>
<dbReference type="GO" id="GO:0043022">
    <property type="term" value="F:ribosome binding"/>
    <property type="evidence" value="ECO:0007669"/>
    <property type="project" value="TreeGrafter"/>
</dbReference>
<reference evidence="9" key="2">
    <citation type="journal article" date="2022" name="Microbiol. Resour. Announc.">
        <title>Metagenome Sequencing to Explore Phylogenomics of Terrestrial Cyanobacteria.</title>
        <authorList>
            <person name="Ward R.D."/>
            <person name="Stajich J.E."/>
            <person name="Johansen J.R."/>
            <person name="Huntemann M."/>
            <person name="Clum A."/>
            <person name="Foster B."/>
            <person name="Foster B."/>
            <person name="Roux S."/>
            <person name="Palaniappan K."/>
            <person name="Varghese N."/>
            <person name="Mukherjee S."/>
            <person name="Reddy T.B.K."/>
            <person name="Daum C."/>
            <person name="Copeland A."/>
            <person name="Chen I.A."/>
            <person name="Ivanova N.N."/>
            <person name="Kyrpides N.C."/>
            <person name="Shapiro N."/>
            <person name="Eloe-Fadrosh E.A."/>
            <person name="Pietrasiak N."/>
        </authorList>
    </citation>
    <scope>NUCLEOTIDE SEQUENCE</scope>
    <source>
        <strain evidence="9">UHER 2000/2452</strain>
    </source>
</reference>
<comment type="subcellular location">
    <subcellularLocation>
        <location evidence="6">Cytoplasm</location>
    </subcellularLocation>
    <text evidence="6">May associate with membranes.</text>
</comment>
<name>A0A951QD99_9CYAN</name>
<dbReference type="Gene3D" id="6.10.250.2860">
    <property type="match status" value="1"/>
</dbReference>